<feature type="binding site" evidence="11">
    <location>
        <position position="305"/>
    </location>
    <ligand>
        <name>Mg(2+)</name>
        <dbReference type="ChEBI" id="CHEBI:18420"/>
    </ligand>
</feature>
<organism evidence="12 13">
    <name type="scientific">Pseudacidovorax intermedius</name>
    <dbReference type="NCBI Taxonomy" id="433924"/>
    <lineage>
        <taxon>Bacteria</taxon>
        <taxon>Pseudomonadati</taxon>
        <taxon>Pseudomonadota</taxon>
        <taxon>Betaproteobacteria</taxon>
        <taxon>Burkholderiales</taxon>
        <taxon>Comamonadaceae</taxon>
        <taxon>Pseudacidovorax</taxon>
    </lineage>
</organism>
<sequence length="357" mass="38047">MSASSSIGRDRPASTPLSFARWQAGGYAPMRMPRAADPARLQSLAGQTMGTHWSLRLDNPRMLPLGEVRAAVQAVLDEVVAQMSHWARDSALCRFNDAPPDSWHALPDGLAQVLGRALHWAQASDGAFDPTLGALVAAWGFGPDASASPASPDAPRLAMARARCGWHRLDLRDEAHGRSARQPGDLRLDLSGIAKGHAVDRGAEALTALGLHDFLFEIGGELIARGQRPDGQPWRVQVAAADTDAQAPLVLPLRDEAAATSGDHWHVREHAGRRWSHTLDPHTGEPVGHALAAVTVVHASCMDADALATLLTVMGIEEGLAFADAHEVAALFTERRPDGTLHRQASGCWRFGIGAAS</sequence>
<comment type="similarity">
    <text evidence="10">Belongs to the ApbE family.</text>
</comment>
<evidence type="ECO:0000256" key="7">
    <source>
        <dbReference type="ARBA" id="ARBA00022842"/>
    </source>
</evidence>
<feature type="binding site" evidence="11">
    <location>
        <position position="192"/>
    </location>
    <ligand>
        <name>Mg(2+)</name>
        <dbReference type="ChEBI" id="CHEBI:18420"/>
    </ligand>
</feature>
<evidence type="ECO:0000256" key="4">
    <source>
        <dbReference type="ARBA" id="ARBA00022679"/>
    </source>
</evidence>
<dbReference type="InterPro" id="IPR003374">
    <property type="entry name" value="ApbE-like_sf"/>
</dbReference>
<dbReference type="Pfam" id="PF02424">
    <property type="entry name" value="ApbE"/>
    <property type="match status" value="1"/>
</dbReference>
<evidence type="ECO:0000256" key="1">
    <source>
        <dbReference type="ARBA" id="ARBA00011955"/>
    </source>
</evidence>
<dbReference type="PIRSF" id="PIRSF006268">
    <property type="entry name" value="ApbE"/>
    <property type="match status" value="1"/>
</dbReference>
<keyword evidence="7 10" id="KW-0460">Magnesium</keyword>
<evidence type="ECO:0000256" key="2">
    <source>
        <dbReference type="ARBA" id="ARBA00016337"/>
    </source>
</evidence>
<name>A0A370FLR5_9BURK</name>
<dbReference type="GO" id="GO:0016740">
    <property type="term" value="F:transferase activity"/>
    <property type="evidence" value="ECO:0007669"/>
    <property type="project" value="UniProtKB-UniRule"/>
</dbReference>
<comment type="catalytic activity">
    <reaction evidence="9 10">
        <text>L-threonyl-[protein] + FAD = FMN-L-threonyl-[protein] + AMP + H(+)</text>
        <dbReference type="Rhea" id="RHEA:36847"/>
        <dbReference type="Rhea" id="RHEA-COMP:11060"/>
        <dbReference type="Rhea" id="RHEA-COMP:11061"/>
        <dbReference type="ChEBI" id="CHEBI:15378"/>
        <dbReference type="ChEBI" id="CHEBI:30013"/>
        <dbReference type="ChEBI" id="CHEBI:57692"/>
        <dbReference type="ChEBI" id="CHEBI:74257"/>
        <dbReference type="ChEBI" id="CHEBI:456215"/>
        <dbReference type="EC" id="2.7.1.180"/>
    </reaction>
</comment>
<keyword evidence="3 10" id="KW-0285">Flavoprotein</keyword>
<comment type="cofactor">
    <cofactor evidence="11">
        <name>Mg(2+)</name>
        <dbReference type="ChEBI" id="CHEBI:18420"/>
    </cofactor>
    <cofactor evidence="11">
        <name>Mn(2+)</name>
        <dbReference type="ChEBI" id="CHEBI:29035"/>
    </cofactor>
    <text evidence="11">Magnesium. Can also use manganese.</text>
</comment>
<dbReference type="SUPFAM" id="SSF143631">
    <property type="entry name" value="ApbE-like"/>
    <property type="match status" value="1"/>
</dbReference>
<comment type="caution">
    <text evidence="12">The sequence shown here is derived from an EMBL/GenBank/DDBJ whole genome shotgun (WGS) entry which is preliminary data.</text>
</comment>
<dbReference type="GO" id="GO:0046872">
    <property type="term" value="F:metal ion binding"/>
    <property type="evidence" value="ECO:0007669"/>
    <property type="project" value="UniProtKB-UniRule"/>
</dbReference>
<protein>
    <recommendedName>
        <fullName evidence="2 10">FAD:protein FMN transferase</fullName>
        <ecNumber evidence="1 10">2.7.1.180</ecNumber>
    </recommendedName>
    <alternativeName>
        <fullName evidence="8 10">Flavin transferase</fullName>
    </alternativeName>
</protein>
<dbReference type="PANTHER" id="PTHR30040">
    <property type="entry name" value="THIAMINE BIOSYNTHESIS LIPOPROTEIN APBE"/>
    <property type="match status" value="1"/>
</dbReference>
<evidence type="ECO:0000256" key="10">
    <source>
        <dbReference type="PIRNR" id="PIRNR006268"/>
    </source>
</evidence>
<dbReference type="EMBL" id="QQAV01000002">
    <property type="protein sequence ID" value="RDI27309.1"/>
    <property type="molecule type" value="Genomic_DNA"/>
</dbReference>
<proteinExistence type="inferred from homology"/>
<keyword evidence="13" id="KW-1185">Reference proteome</keyword>
<dbReference type="InterPro" id="IPR024932">
    <property type="entry name" value="ApbE"/>
</dbReference>
<evidence type="ECO:0000256" key="5">
    <source>
        <dbReference type="ARBA" id="ARBA00022723"/>
    </source>
</evidence>
<keyword evidence="5 10" id="KW-0479">Metal-binding</keyword>
<keyword evidence="12" id="KW-0449">Lipoprotein</keyword>
<keyword evidence="6 10" id="KW-0274">FAD</keyword>
<dbReference type="AlphaFoldDB" id="A0A370FLR5"/>
<evidence type="ECO:0000313" key="12">
    <source>
        <dbReference type="EMBL" id="RDI27309.1"/>
    </source>
</evidence>
<feature type="binding site" evidence="11">
    <location>
        <position position="309"/>
    </location>
    <ligand>
        <name>Mg(2+)</name>
        <dbReference type="ChEBI" id="CHEBI:18420"/>
    </ligand>
</feature>
<evidence type="ECO:0000256" key="6">
    <source>
        <dbReference type="ARBA" id="ARBA00022827"/>
    </source>
</evidence>
<gene>
    <name evidence="12" type="ORF">DFR41_102344</name>
</gene>
<dbReference type="Proteomes" id="UP000255265">
    <property type="component" value="Unassembled WGS sequence"/>
</dbReference>
<evidence type="ECO:0000313" key="13">
    <source>
        <dbReference type="Proteomes" id="UP000255265"/>
    </source>
</evidence>
<evidence type="ECO:0000256" key="8">
    <source>
        <dbReference type="ARBA" id="ARBA00031306"/>
    </source>
</evidence>
<evidence type="ECO:0000256" key="9">
    <source>
        <dbReference type="ARBA" id="ARBA00048540"/>
    </source>
</evidence>
<dbReference type="Gene3D" id="3.10.520.10">
    <property type="entry name" value="ApbE-like domains"/>
    <property type="match status" value="1"/>
</dbReference>
<evidence type="ECO:0000256" key="11">
    <source>
        <dbReference type="PIRSR" id="PIRSR006268-2"/>
    </source>
</evidence>
<reference evidence="12 13" key="1">
    <citation type="submission" date="2018-07" db="EMBL/GenBank/DDBJ databases">
        <title>Genomic Encyclopedia of Type Strains, Phase IV (KMG-IV): sequencing the most valuable type-strain genomes for metagenomic binning, comparative biology and taxonomic classification.</title>
        <authorList>
            <person name="Goeker M."/>
        </authorList>
    </citation>
    <scope>NUCLEOTIDE SEQUENCE [LARGE SCALE GENOMIC DNA]</scope>
    <source>
        <strain evidence="12 13">DSM 21352</strain>
    </source>
</reference>
<keyword evidence="4 10" id="KW-0808">Transferase</keyword>
<dbReference type="EC" id="2.7.1.180" evidence="1 10"/>
<evidence type="ECO:0000256" key="3">
    <source>
        <dbReference type="ARBA" id="ARBA00022630"/>
    </source>
</evidence>
<accession>A0A370FLR5</accession>
<dbReference type="PANTHER" id="PTHR30040:SF2">
    <property type="entry name" value="FAD:PROTEIN FMN TRANSFERASE"/>
    <property type="match status" value="1"/>
</dbReference>